<gene>
    <name evidence="2" type="ORF">HanXRQr2_Chr04g0149141</name>
    <name evidence="1" type="ORF">HanXRQr2_Chr09g0382171</name>
</gene>
<accession>A0A9K3N812</accession>
<comment type="caution">
    <text evidence="1">The sequence shown here is derived from an EMBL/GenBank/DDBJ whole genome shotgun (WGS) entry which is preliminary data.</text>
</comment>
<dbReference type="Gramene" id="mRNA:HanXRQr2_Chr09g0382171">
    <property type="protein sequence ID" value="mRNA:HanXRQr2_Chr09g0382171"/>
    <property type="gene ID" value="HanXRQr2_Chr09g0382171"/>
</dbReference>
<sequence length="46" mass="4955">MKKVVEEGIEILANDNVGGGKVVYMDEDIDGIREGCSGYGATFVFK</sequence>
<proteinExistence type="predicted"/>
<dbReference type="Proteomes" id="UP000215914">
    <property type="component" value="Unassembled WGS sequence"/>
</dbReference>
<dbReference type="EMBL" id="MNCJ02000324">
    <property type="protein sequence ID" value="KAF5790354.1"/>
    <property type="molecule type" value="Genomic_DNA"/>
</dbReference>
<name>A0A9K3N812_HELAN</name>
<evidence type="ECO:0000313" key="1">
    <source>
        <dbReference type="EMBL" id="KAF5790354.1"/>
    </source>
</evidence>
<dbReference type="EMBL" id="MNCJ02000319">
    <property type="protein sequence ID" value="KAF5808753.1"/>
    <property type="molecule type" value="Genomic_DNA"/>
</dbReference>
<keyword evidence="3" id="KW-1185">Reference proteome</keyword>
<evidence type="ECO:0000313" key="2">
    <source>
        <dbReference type="EMBL" id="KAF5808753.1"/>
    </source>
</evidence>
<protein>
    <submittedName>
        <fullName evidence="1">Uncharacterized protein</fullName>
    </submittedName>
</protein>
<dbReference type="Gramene" id="mRNA:HanXRQr2_Chr04g0149141">
    <property type="protein sequence ID" value="mRNA:HanXRQr2_Chr04g0149141"/>
    <property type="gene ID" value="HanXRQr2_Chr04g0149141"/>
</dbReference>
<dbReference type="AlphaFoldDB" id="A0A9K3N812"/>
<reference evidence="1" key="1">
    <citation type="journal article" date="2017" name="Nature">
        <title>The sunflower genome provides insights into oil metabolism, flowering and Asterid evolution.</title>
        <authorList>
            <person name="Badouin H."/>
            <person name="Gouzy J."/>
            <person name="Grassa C.J."/>
            <person name="Murat F."/>
            <person name="Staton S.E."/>
            <person name="Cottret L."/>
            <person name="Lelandais-Briere C."/>
            <person name="Owens G.L."/>
            <person name="Carrere S."/>
            <person name="Mayjonade B."/>
            <person name="Legrand L."/>
            <person name="Gill N."/>
            <person name="Kane N.C."/>
            <person name="Bowers J.E."/>
            <person name="Hubner S."/>
            <person name="Bellec A."/>
            <person name="Berard A."/>
            <person name="Berges H."/>
            <person name="Blanchet N."/>
            <person name="Boniface M.C."/>
            <person name="Brunel D."/>
            <person name="Catrice O."/>
            <person name="Chaidir N."/>
            <person name="Claudel C."/>
            <person name="Donnadieu C."/>
            <person name="Faraut T."/>
            <person name="Fievet G."/>
            <person name="Helmstetter N."/>
            <person name="King M."/>
            <person name="Knapp S.J."/>
            <person name="Lai Z."/>
            <person name="Le Paslier M.C."/>
            <person name="Lippi Y."/>
            <person name="Lorenzon L."/>
            <person name="Mandel J.R."/>
            <person name="Marage G."/>
            <person name="Marchand G."/>
            <person name="Marquand E."/>
            <person name="Bret-Mestries E."/>
            <person name="Morien E."/>
            <person name="Nambeesan S."/>
            <person name="Nguyen T."/>
            <person name="Pegot-Espagnet P."/>
            <person name="Pouilly N."/>
            <person name="Raftis F."/>
            <person name="Sallet E."/>
            <person name="Schiex T."/>
            <person name="Thomas J."/>
            <person name="Vandecasteele C."/>
            <person name="Vares D."/>
            <person name="Vear F."/>
            <person name="Vautrin S."/>
            <person name="Crespi M."/>
            <person name="Mangin B."/>
            <person name="Burke J.M."/>
            <person name="Salse J."/>
            <person name="Munos S."/>
            <person name="Vincourt P."/>
            <person name="Rieseberg L.H."/>
            <person name="Langlade N.B."/>
        </authorList>
    </citation>
    <scope>NUCLEOTIDE SEQUENCE</scope>
    <source>
        <tissue evidence="1">Leaves</tissue>
    </source>
</reference>
<reference evidence="1" key="2">
    <citation type="submission" date="2020-06" db="EMBL/GenBank/DDBJ databases">
        <title>Helianthus annuus Genome sequencing and assembly Release 2.</title>
        <authorList>
            <person name="Gouzy J."/>
            <person name="Langlade N."/>
            <person name="Munos S."/>
        </authorList>
    </citation>
    <scope>NUCLEOTIDE SEQUENCE</scope>
    <source>
        <tissue evidence="1">Leaves</tissue>
    </source>
</reference>
<organism evidence="1 3">
    <name type="scientific">Helianthus annuus</name>
    <name type="common">Common sunflower</name>
    <dbReference type="NCBI Taxonomy" id="4232"/>
    <lineage>
        <taxon>Eukaryota</taxon>
        <taxon>Viridiplantae</taxon>
        <taxon>Streptophyta</taxon>
        <taxon>Embryophyta</taxon>
        <taxon>Tracheophyta</taxon>
        <taxon>Spermatophyta</taxon>
        <taxon>Magnoliopsida</taxon>
        <taxon>eudicotyledons</taxon>
        <taxon>Gunneridae</taxon>
        <taxon>Pentapetalae</taxon>
        <taxon>asterids</taxon>
        <taxon>campanulids</taxon>
        <taxon>Asterales</taxon>
        <taxon>Asteraceae</taxon>
        <taxon>Asteroideae</taxon>
        <taxon>Heliantheae alliance</taxon>
        <taxon>Heliantheae</taxon>
        <taxon>Helianthus</taxon>
    </lineage>
</organism>
<evidence type="ECO:0000313" key="3">
    <source>
        <dbReference type="Proteomes" id="UP000215914"/>
    </source>
</evidence>